<keyword evidence="6" id="KW-1133">Transmembrane helix</keyword>
<proteinExistence type="predicted"/>
<evidence type="ECO:0000256" key="5">
    <source>
        <dbReference type="SAM" id="MobiDB-lite"/>
    </source>
</evidence>
<organism evidence="7">
    <name type="scientific">Magallana gigas</name>
    <name type="common">Pacific oyster</name>
    <name type="synonym">Crassostrea gigas</name>
    <dbReference type="NCBI Taxonomy" id="29159"/>
    <lineage>
        <taxon>Eukaryota</taxon>
        <taxon>Metazoa</taxon>
        <taxon>Spiralia</taxon>
        <taxon>Lophotrochozoa</taxon>
        <taxon>Mollusca</taxon>
        <taxon>Bivalvia</taxon>
        <taxon>Autobranchia</taxon>
        <taxon>Pteriomorphia</taxon>
        <taxon>Ostreida</taxon>
        <taxon>Ostreoidea</taxon>
        <taxon>Ostreidae</taxon>
        <taxon>Magallana</taxon>
    </lineage>
</organism>
<dbReference type="InterPro" id="IPR008422">
    <property type="entry name" value="KN_HD"/>
</dbReference>
<dbReference type="SUPFAM" id="SSF56112">
    <property type="entry name" value="Protein kinase-like (PK-like)"/>
    <property type="match status" value="1"/>
</dbReference>
<sequence length="606" mass="70372">MSDFFQYLEDHIYIPILVGLFVLCLIVLLIWWLCRRNRERYLYQPLNTQDVALYDRMYSNQKQAAEKEQEATWMNAQYYLRSHPQFNRLKQLPQLGSRSEKQWFKVSDQNRSEHLLTTLPRPDKCLLDLDTRTRKMLNSLFQLLKHPYMFAMTEFDYVLDQNFVVIIQPLCPKGSLKDVIYQTNYGTPWVEKYRVKGRGLRLEQVAWYGKQILQGLLFMEQKEFPPHGHLHTGNIMVNNGVCQIAGYENTFIGLKSKLSAMARRKLKDQPEAIDVLSFGHILYEMCVGTELDSPHPQPHHLNIINNPAVVSATIFDDAPPTPEPSTSPVNTCVDTSQAETRFDECLTSLFSDHPTPEKSHDLHSDLHLALQCLPPTSPKKIFSDSTISSTEIFTALKSIFRSEADSSTPSVLIKSVQPEISPADREQQLLHRFKTLRSFHPQEINDLSSFFKYQSAQVETDRYCALHQNSNQPLHIRESINQHYNITHHRIMDRVESSLQFLEDNLATPQPIQTVPPPQQTTTQGNIRSRPSLSQRAVRLMEEWYYSHRDHPYPPQHIIQDLARRGGVKEEQVKKWFSNKRNRSRRSSGVNKRRSTGVIKSVPCFW</sequence>
<dbReference type="Pfam" id="PF07714">
    <property type="entry name" value="PK_Tyr_Ser-Thr"/>
    <property type="match status" value="1"/>
</dbReference>
<dbReference type="HOGENOM" id="CLU_450750_0_0_1"/>
<dbReference type="SUPFAM" id="SSF46689">
    <property type="entry name" value="Homeodomain-like"/>
    <property type="match status" value="1"/>
</dbReference>
<feature type="region of interest" description="Disordered" evidence="5">
    <location>
        <begin position="509"/>
        <end position="532"/>
    </location>
</feature>
<dbReference type="Pfam" id="PF05920">
    <property type="entry name" value="Homeobox_KN"/>
    <property type="match status" value="1"/>
</dbReference>
<evidence type="ECO:0000256" key="2">
    <source>
        <dbReference type="ARBA" id="ARBA00023155"/>
    </source>
</evidence>
<dbReference type="InterPro" id="IPR000719">
    <property type="entry name" value="Prot_kinase_dom"/>
</dbReference>
<evidence type="ECO:0000256" key="4">
    <source>
        <dbReference type="PROSITE-ProRule" id="PRU00108"/>
    </source>
</evidence>
<keyword evidence="3 4" id="KW-0539">Nucleus</keyword>
<dbReference type="PANTHER" id="PTHR11850">
    <property type="entry name" value="HOMEOBOX PROTEIN TRANSCRIPTION FACTORS"/>
    <property type="match status" value="1"/>
</dbReference>
<dbReference type="GO" id="GO:0005524">
    <property type="term" value="F:ATP binding"/>
    <property type="evidence" value="ECO:0007669"/>
    <property type="project" value="InterPro"/>
</dbReference>
<protein>
    <submittedName>
        <fullName evidence="7">Slowpoke-binding protein</fullName>
    </submittedName>
</protein>
<feature type="transmembrane region" description="Helical" evidence="6">
    <location>
        <begin position="12"/>
        <end position="34"/>
    </location>
</feature>
<name>K1Q0K0_MAGGI</name>
<dbReference type="GO" id="GO:0003677">
    <property type="term" value="F:DNA binding"/>
    <property type="evidence" value="ECO:0007669"/>
    <property type="project" value="UniProtKB-UniRule"/>
</dbReference>
<keyword evidence="6" id="KW-0472">Membrane</keyword>
<dbReference type="SMART" id="SM00389">
    <property type="entry name" value="HOX"/>
    <property type="match status" value="1"/>
</dbReference>
<dbReference type="Gene3D" id="1.10.10.60">
    <property type="entry name" value="Homeodomain-like"/>
    <property type="match status" value="1"/>
</dbReference>
<dbReference type="InterPro" id="IPR001356">
    <property type="entry name" value="HD"/>
</dbReference>
<keyword evidence="1 4" id="KW-0238">DNA-binding</keyword>
<dbReference type="AlphaFoldDB" id="K1Q0K0"/>
<feature type="DNA-binding region" description="Homeobox" evidence="4">
    <location>
        <begin position="526"/>
        <end position="588"/>
    </location>
</feature>
<dbReference type="InterPro" id="IPR050224">
    <property type="entry name" value="TALE_homeobox"/>
</dbReference>
<dbReference type="GO" id="GO:0004672">
    <property type="term" value="F:protein kinase activity"/>
    <property type="evidence" value="ECO:0007669"/>
    <property type="project" value="InterPro"/>
</dbReference>
<evidence type="ECO:0000256" key="1">
    <source>
        <dbReference type="ARBA" id="ARBA00023125"/>
    </source>
</evidence>
<dbReference type="InParanoid" id="K1Q0K0"/>
<accession>K1Q0K0</accession>
<dbReference type="Gene3D" id="1.10.510.10">
    <property type="entry name" value="Transferase(Phosphotransferase) domain 1"/>
    <property type="match status" value="1"/>
</dbReference>
<dbReference type="CDD" id="cd00086">
    <property type="entry name" value="homeodomain"/>
    <property type="match status" value="1"/>
</dbReference>
<gene>
    <name evidence="7" type="ORF">CGI_10021478</name>
</gene>
<dbReference type="PROSITE" id="PS50071">
    <property type="entry name" value="HOMEOBOX_2"/>
    <property type="match status" value="1"/>
</dbReference>
<dbReference type="PROSITE" id="PS50011">
    <property type="entry name" value="PROTEIN_KINASE_DOM"/>
    <property type="match status" value="1"/>
</dbReference>
<keyword evidence="2 4" id="KW-0371">Homeobox</keyword>
<evidence type="ECO:0000256" key="3">
    <source>
        <dbReference type="ARBA" id="ARBA00023242"/>
    </source>
</evidence>
<dbReference type="EMBL" id="JH816055">
    <property type="protein sequence ID" value="EKC24879.1"/>
    <property type="molecule type" value="Genomic_DNA"/>
</dbReference>
<dbReference type="InterPro" id="IPR009057">
    <property type="entry name" value="Homeodomain-like_sf"/>
</dbReference>
<keyword evidence="6" id="KW-0812">Transmembrane</keyword>
<evidence type="ECO:0000313" key="7">
    <source>
        <dbReference type="EMBL" id="EKC24879.1"/>
    </source>
</evidence>
<dbReference type="InterPro" id="IPR001245">
    <property type="entry name" value="Ser-Thr/Tyr_kinase_cat_dom"/>
</dbReference>
<evidence type="ECO:0000256" key="6">
    <source>
        <dbReference type="SAM" id="Phobius"/>
    </source>
</evidence>
<dbReference type="InterPro" id="IPR011009">
    <property type="entry name" value="Kinase-like_dom_sf"/>
</dbReference>
<dbReference type="GO" id="GO:0005634">
    <property type="term" value="C:nucleus"/>
    <property type="evidence" value="ECO:0007669"/>
    <property type="project" value="UniProtKB-SubCell"/>
</dbReference>
<reference evidence="7" key="1">
    <citation type="journal article" date="2012" name="Nature">
        <title>The oyster genome reveals stress adaptation and complexity of shell formation.</title>
        <authorList>
            <person name="Zhang G."/>
            <person name="Fang X."/>
            <person name="Guo X."/>
            <person name="Li L."/>
            <person name="Luo R."/>
            <person name="Xu F."/>
            <person name="Yang P."/>
            <person name="Zhang L."/>
            <person name="Wang X."/>
            <person name="Qi H."/>
            <person name="Xiong Z."/>
            <person name="Que H."/>
            <person name="Xie Y."/>
            <person name="Holland P.W."/>
            <person name="Paps J."/>
            <person name="Zhu Y."/>
            <person name="Wu F."/>
            <person name="Chen Y."/>
            <person name="Wang J."/>
            <person name="Peng C."/>
            <person name="Meng J."/>
            <person name="Yang L."/>
            <person name="Liu J."/>
            <person name="Wen B."/>
            <person name="Zhang N."/>
            <person name="Huang Z."/>
            <person name="Zhu Q."/>
            <person name="Feng Y."/>
            <person name="Mount A."/>
            <person name="Hedgecock D."/>
            <person name="Xu Z."/>
            <person name="Liu Y."/>
            <person name="Domazet-Loso T."/>
            <person name="Du Y."/>
            <person name="Sun X."/>
            <person name="Zhang S."/>
            <person name="Liu B."/>
            <person name="Cheng P."/>
            <person name="Jiang X."/>
            <person name="Li J."/>
            <person name="Fan D."/>
            <person name="Wang W."/>
            <person name="Fu W."/>
            <person name="Wang T."/>
            <person name="Wang B."/>
            <person name="Zhang J."/>
            <person name="Peng Z."/>
            <person name="Li Y."/>
            <person name="Li N."/>
            <person name="Wang J."/>
            <person name="Chen M."/>
            <person name="He Y."/>
            <person name="Tan F."/>
            <person name="Song X."/>
            <person name="Zheng Q."/>
            <person name="Huang R."/>
            <person name="Yang H."/>
            <person name="Du X."/>
            <person name="Chen L."/>
            <person name="Yang M."/>
            <person name="Gaffney P.M."/>
            <person name="Wang S."/>
            <person name="Luo L."/>
            <person name="She Z."/>
            <person name="Ming Y."/>
            <person name="Huang W."/>
            <person name="Zhang S."/>
            <person name="Huang B."/>
            <person name="Zhang Y."/>
            <person name="Qu T."/>
            <person name="Ni P."/>
            <person name="Miao G."/>
            <person name="Wang J."/>
            <person name="Wang Q."/>
            <person name="Steinberg C.E."/>
            <person name="Wang H."/>
            <person name="Li N."/>
            <person name="Qian L."/>
            <person name="Zhang G."/>
            <person name="Li Y."/>
            <person name="Yang H."/>
            <person name="Liu X."/>
            <person name="Wang J."/>
            <person name="Yin Y."/>
            <person name="Wang J."/>
        </authorList>
    </citation>
    <scope>NUCLEOTIDE SEQUENCE [LARGE SCALE GENOMIC DNA]</scope>
    <source>
        <strain evidence="7">05x7-T-G4-1.051#20</strain>
    </source>
</reference>
<comment type="subcellular location">
    <subcellularLocation>
        <location evidence="4">Nucleus</location>
    </subcellularLocation>
</comment>
<dbReference type="GO" id="GO:0006355">
    <property type="term" value="P:regulation of DNA-templated transcription"/>
    <property type="evidence" value="ECO:0007669"/>
    <property type="project" value="InterPro"/>
</dbReference>